<reference evidence="10" key="1">
    <citation type="journal article" date="2020" name="mSystems">
        <title>Genome- and Community-Level Interaction Insights into Carbon Utilization and Element Cycling Functions of Hydrothermarchaeota in Hydrothermal Sediment.</title>
        <authorList>
            <person name="Zhou Z."/>
            <person name="Liu Y."/>
            <person name="Xu W."/>
            <person name="Pan J."/>
            <person name="Luo Z.H."/>
            <person name="Li M."/>
        </authorList>
    </citation>
    <scope>NUCLEOTIDE SEQUENCE [LARGE SCALE GENOMIC DNA]</scope>
    <source>
        <strain evidence="10">SpSt-1220</strain>
    </source>
</reference>
<evidence type="ECO:0000256" key="1">
    <source>
        <dbReference type="ARBA" id="ARBA00004141"/>
    </source>
</evidence>
<keyword evidence="3" id="KW-0813">Transport</keyword>
<keyword evidence="4" id="KW-1003">Cell membrane</keyword>
<dbReference type="InterPro" id="IPR050277">
    <property type="entry name" value="Sodium:Solute_Symporter"/>
</dbReference>
<dbReference type="InterPro" id="IPR018212">
    <property type="entry name" value="Na/solute_symporter_CS"/>
</dbReference>
<dbReference type="Pfam" id="PF00474">
    <property type="entry name" value="SSF"/>
    <property type="match status" value="1"/>
</dbReference>
<protein>
    <submittedName>
        <fullName evidence="10">Cation acetate symporter</fullName>
    </submittedName>
</protein>
<dbReference type="GO" id="GO:0046942">
    <property type="term" value="P:carboxylic acid transport"/>
    <property type="evidence" value="ECO:0007669"/>
    <property type="project" value="UniProtKB-ARBA"/>
</dbReference>
<feature type="transmembrane region" description="Helical" evidence="9">
    <location>
        <begin position="81"/>
        <end position="102"/>
    </location>
</feature>
<name>A0A831LGG6_9BACT</name>
<dbReference type="PROSITE" id="PS00457">
    <property type="entry name" value="NA_SOLUT_SYMP_2"/>
    <property type="match status" value="1"/>
</dbReference>
<feature type="transmembrane region" description="Helical" evidence="9">
    <location>
        <begin position="338"/>
        <end position="366"/>
    </location>
</feature>
<evidence type="ECO:0000256" key="3">
    <source>
        <dbReference type="ARBA" id="ARBA00022448"/>
    </source>
</evidence>
<comment type="subcellular location">
    <subcellularLocation>
        <location evidence="1">Membrane</location>
        <topology evidence="1">Multi-pass membrane protein</topology>
    </subcellularLocation>
</comment>
<feature type="transmembrane region" description="Helical" evidence="9">
    <location>
        <begin position="470"/>
        <end position="494"/>
    </location>
</feature>
<comment type="caution">
    <text evidence="10">The sequence shown here is derived from an EMBL/GenBank/DDBJ whole genome shotgun (WGS) entry which is preliminary data.</text>
</comment>
<feature type="transmembrane region" description="Helical" evidence="9">
    <location>
        <begin position="52"/>
        <end position="75"/>
    </location>
</feature>
<evidence type="ECO:0000256" key="5">
    <source>
        <dbReference type="ARBA" id="ARBA00022692"/>
    </source>
</evidence>
<evidence type="ECO:0000256" key="2">
    <source>
        <dbReference type="ARBA" id="ARBA00006434"/>
    </source>
</evidence>
<feature type="transmembrane region" description="Helical" evidence="9">
    <location>
        <begin position="281"/>
        <end position="301"/>
    </location>
</feature>
<feature type="transmembrane region" description="Helical" evidence="9">
    <location>
        <begin position="441"/>
        <end position="464"/>
    </location>
</feature>
<accession>A0A831LGG6</accession>
<feature type="transmembrane region" description="Helical" evidence="9">
    <location>
        <begin position="410"/>
        <end position="434"/>
    </location>
</feature>
<keyword evidence="5 9" id="KW-0812">Transmembrane</keyword>
<comment type="similarity">
    <text evidence="2 8">Belongs to the sodium:solute symporter (SSF) (TC 2.A.21) family.</text>
</comment>
<evidence type="ECO:0000256" key="6">
    <source>
        <dbReference type="ARBA" id="ARBA00022989"/>
    </source>
</evidence>
<keyword evidence="6 9" id="KW-1133">Transmembrane helix</keyword>
<dbReference type="CDD" id="cd11480">
    <property type="entry name" value="SLC5sbd_u4"/>
    <property type="match status" value="1"/>
</dbReference>
<feature type="transmembrane region" description="Helical" evidence="9">
    <location>
        <begin position="12"/>
        <end position="32"/>
    </location>
</feature>
<feature type="transmembrane region" description="Helical" evidence="9">
    <location>
        <begin position="387"/>
        <end position="404"/>
    </location>
</feature>
<dbReference type="PANTHER" id="PTHR48086:SF5">
    <property type="entry name" value="NA(+):SOLUTE SYMPORTER (SSF FAMILY)"/>
    <property type="match status" value="1"/>
</dbReference>
<keyword evidence="7 9" id="KW-0472">Membrane</keyword>
<feature type="transmembrane region" description="Helical" evidence="9">
    <location>
        <begin position="165"/>
        <end position="184"/>
    </location>
</feature>
<feature type="transmembrane region" description="Helical" evidence="9">
    <location>
        <begin position="191"/>
        <end position="215"/>
    </location>
</feature>
<dbReference type="PROSITE" id="PS50283">
    <property type="entry name" value="NA_SOLUT_SYMP_3"/>
    <property type="match status" value="1"/>
</dbReference>
<organism evidence="10">
    <name type="scientific">Geoalkalibacter subterraneus</name>
    <dbReference type="NCBI Taxonomy" id="483547"/>
    <lineage>
        <taxon>Bacteria</taxon>
        <taxon>Pseudomonadati</taxon>
        <taxon>Thermodesulfobacteriota</taxon>
        <taxon>Desulfuromonadia</taxon>
        <taxon>Desulfuromonadales</taxon>
        <taxon>Geoalkalibacteraceae</taxon>
        <taxon>Geoalkalibacter</taxon>
    </lineage>
</organism>
<dbReference type="Proteomes" id="UP000886162">
    <property type="component" value="Unassembled WGS sequence"/>
</dbReference>
<dbReference type="InterPro" id="IPR001734">
    <property type="entry name" value="Na/solute_symporter"/>
</dbReference>
<evidence type="ECO:0000256" key="7">
    <source>
        <dbReference type="ARBA" id="ARBA00023136"/>
    </source>
</evidence>
<evidence type="ECO:0000313" key="10">
    <source>
        <dbReference type="EMBL" id="HDR46482.1"/>
    </source>
</evidence>
<gene>
    <name evidence="10" type="ORF">ENN94_02150</name>
</gene>
<evidence type="ECO:0000256" key="9">
    <source>
        <dbReference type="SAM" id="Phobius"/>
    </source>
</evidence>
<sequence>MLEPEIFEQGIKWGPALIIFATLAFFLIVGLFSRVRSSNEYYPTSIRSIGRIGAGAAIASNWMSAASLLGIAGVFYLSGYFALAFVIGWTGGYVLLLILLAGQIRRFGKFTAPEFVDARYDSPAARLLSAAIAIIISLIYCLAQYKGIGLVFSWVFGFDYTRSVLLGTAVVIAYMVISGALGATRNQQLHYTVLIIFFIVPLMALAKQLGFSWIVPQFGYGPALQELSQQTQGQFTLPWSNESPWQWSALCFTLMVGTAGLPHVLSRFYTAPNLRDARWSVLWGIFFIGLLYWSAPAYAIFAKLLESRGKVVLDPDAAIQNADIIILRAVEWANLSPWLTGILATAAIVAAFSTVTGLLITGASAFSYDIYFRLLNPTASQSQCVRVAKGTTLVLAIIVVLLAVNPPGLIAEITAVAFALAGNTLFPVFVLGIWWDRTNKYGAIAGMLTGLAVTFSAFFLPELFPALEGIIHPTSSALIGVPLVMLIMVGVSLLTPPPPEKIRRFLAREVHTP</sequence>
<dbReference type="PANTHER" id="PTHR48086">
    <property type="entry name" value="SODIUM/PROLINE SYMPORTER-RELATED"/>
    <property type="match status" value="1"/>
</dbReference>
<evidence type="ECO:0000256" key="8">
    <source>
        <dbReference type="RuleBase" id="RU362091"/>
    </source>
</evidence>
<feature type="transmembrane region" description="Helical" evidence="9">
    <location>
        <begin position="247"/>
        <end position="269"/>
    </location>
</feature>
<dbReference type="EMBL" id="DSDO01000146">
    <property type="protein sequence ID" value="HDR46482.1"/>
    <property type="molecule type" value="Genomic_DNA"/>
</dbReference>
<dbReference type="Gene3D" id="1.20.1730.10">
    <property type="entry name" value="Sodium/glucose cotransporter"/>
    <property type="match status" value="1"/>
</dbReference>
<dbReference type="AlphaFoldDB" id="A0A831LGG6"/>
<dbReference type="InterPro" id="IPR038377">
    <property type="entry name" value="Na/Glc_symporter_sf"/>
</dbReference>
<dbReference type="GO" id="GO:0022857">
    <property type="term" value="F:transmembrane transporter activity"/>
    <property type="evidence" value="ECO:0007669"/>
    <property type="project" value="InterPro"/>
</dbReference>
<dbReference type="GO" id="GO:0005886">
    <property type="term" value="C:plasma membrane"/>
    <property type="evidence" value="ECO:0007669"/>
    <property type="project" value="TreeGrafter"/>
</dbReference>
<proteinExistence type="inferred from homology"/>
<dbReference type="InterPro" id="IPR019899">
    <property type="entry name" value="Na/solute_symporter_VC_2705"/>
</dbReference>
<dbReference type="NCBIfam" id="TIGR03648">
    <property type="entry name" value="Na_symport_lg"/>
    <property type="match status" value="1"/>
</dbReference>
<feature type="transmembrane region" description="Helical" evidence="9">
    <location>
        <begin position="123"/>
        <end position="145"/>
    </location>
</feature>
<evidence type="ECO:0000256" key="4">
    <source>
        <dbReference type="ARBA" id="ARBA00022475"/>
    </source>
</evidence>